<protein>
    <submittedName>
        <fullName evidence="2">Restriction endonuclease EcoRI subunit R</fullName>
    </submittedName>
</protein>
<keyword evidence="3" id="KW-1185">Reference proteome</keyword>
<dbReference type="InterPro" id="IPR029464">
    <property type="entry name" value="HSDR_N"/>
</dbReference>
<dbReference type="Proteomes" id="UP000036458">
    <property type="component" value="Chromosome"/>
</dbReference>
<sequence length="155" mass="17623">MEPLSLPAYSYKLKDSGGNTYILDLVRRKYVLLTPEEWVRQHIIHLLYAHLYYPLSLMSVERGTKFNKLQKRTDLRVYSSEGAPLLLVECKAAHVPISQATVQQVAVYNQSIAAPYLMVSNGRDHFCWHVAPGTTQVTPLSFLPSFPEISPKTDF</sequence>
<evidence type="ECO:0000313" key="2">
    <source>
        <dbReference type="EMBL" id="AKQ45703.1"/>
    </source>
</evidence>
<proteinExistence type="predicted"/>
<evidence type="ECO:0000259" key="1">
    <source>
        <dbReference type="Pfam" id="PF13588"/>
    </source>
</evidence>
<dbReference type="OrthoDB" id="9790377at2"/>
<evidence type="ECO:0000313" key="3">
    <source>
        <dbReference type="Proteomes" id="UP000036458"/>
    </source>
</evidence>
<reference evidence="2 3" key="1">
    <citation type="submission" date="2015-01" db="EMBL/GenBank/DDBJ databases">
        <title>Rufibacter sp./DG31D/ whole genome sequencing.</title>
        <authorList>
            <person name="Kim M.K."/>
            <person name="Srinivasan S."/>
            <person name="Lee J.-J."/>
        </authorList>
    </citation>
    <scope>NUCLEOTIDE SEQUENCE [LARGE SCALE GENOMIC DNA]</scope>
    <source>
        <strain evidence="2 3">DG31D</strain>
    </source>
</reference>
<dbReference type="Pfam" id="PF13588">
    <property type="entry name" value="HSDR_N_2"/>
    <property type="match status" value="1"/>
</dbReference>
<dbReference type="GO" id="GO:0004519">
    <property type="term" value="F:endonuclease activity"/>
    <property type="evidence" value="ECO:0007669"/>
    <property type="project" value="UniProtKB-KW"/>
</dbReference>
<dbReference type="AlphaFoldDB" id="A0A0H4VK23"/>
<organism evidence="2 3">
    <name type="scientific">Rufibacter radiotolerans</name>
    <dbReference type="NCBI Taxonomy" id="1379910"/>
    <lineage>
        <taxon>Bacteria</taxon>
        <taxon>Pseudomonadati</taxon>
        <taxon>Bacteroidota</taxon>
        <taxon>Cytophagia</taxon>
        <taxon>Cytophagales</taxon>
        <taxon>Hymenobacteraceae</taxon>
        <taxon>Rufibacter</taxon>
    </lineage>
</organism>
<gene>
    <name evidence="2" type="ORF">TH63_08640</name>
</gene>
<feature type="domain" description="Type I restriction enzyme R protein N-terminal" evidence="1">
    <location>
        <begin position="35"/>
        <end position="144"/>
    </location>
</feature>
<dbReference type="STRING" id="1379910.TH63_08640"/>
<dbReference type="Gene3D" id="3.90.1570.30">
    <property type="match status" value="1"/>
</dbReference>
<name>A0A0H4VK23_9BACT</name>
<keyword evidence="2" id="KW-0378">Hydrolase</keyword>
<dbReference type="KEGG" id="ruf:TH63_08640"/>
<keyword evidence="2" id="KW-0255">Endonuclease</keyword>
<keyword evidence="2" id="KW-0540">Nuclease</keyword>
<dbReference type="EMBL" id="CP010777">
    <property type="protein sequence ID" value="AKQ45703.1"/>
    <property type="molecule type" value="Genomic_DNA"/>
</dbReference>
<dbReference type="RefSeq" id="WP_048920597.1">
    <property type="nucleotide sequence ID" value="NZ_CP010777.1"/>
</dbReference>
<accession>A0A0H4VK23</accession>
<dbReference type="PATRIC" id="fig|1379910.4.peg.1878"/>